<sequence length="105" mass="11461">MEEVRDDDGGGQRWRRSVMMMEEEVSDGGGEQDCGRYRDGTVNRSDTEPRHVTFEEPRTVTVTGGGGGGGGGGGAMRLSEGYSSIRSITCWGRWISWPCLELAQD</sequence>
<proteinExistence type="predicted"/>
<dbReference type="Proteomes" id="UP001497482">
    <property type="component" value="Chromosome 16"/>
</dbReference>
<evidence type="ECO:0000313" key="3">
    <source>
        <dbReference type="Proteomes" id="UP001497482"/>
    </source>
</evidence>
<keyword evidence="3" id="KW-1185">Reference proteome</keyword>
<feature type="region of interest" description="Disordered" evidence="1">
    <location>
        <begin position="22"/>
        <end position="49"/>
    </location>
</feature>
<name>A0AAV2K340_KNICA</name>
<accession>A0AAV2K340</accession>
<evidence type="ECO:0000256" key="1">
    <source>
        <dbReference type="SAM" id="MobiDB-lite"/>
    </source>
</evidence>
<reference evidence="2 3" key="1">
    <citation type="submission" date="2024-04" db="EMBL/GenBank/DDBJ databases">
        <authorList>
            <person name="Waldvogel A.-M."/>
            <person name="Schoenle A."/>
        </authorList>
    </citation>
    <scope>NUCLEOTIDE SEQUENCE [LARGE SCALE GENOMIC DNA]</scope>
</reference>
<gene>
    <name evidence="2" type="ORF">KC01_LOCUS13889</name>
</gene>
<dbReference type="AlphaFoldDB" id="A0AAV2K340"/>
<evidence type="ECO:0000313" key="2">
    <source>
        <dbReference type="EMBL" id="CAL1583420.1"/>
    </source>
</evidence>
<organism evidence="2 3">
    <name type="scientific">Knipowitschia caucasica</name>
    <name type="common">Caucasian dwarf goby</name>
    <name type="synonym">Pomatoschistus caucasicus</name>
    <dbReference type="NCBI Taxonomy" id="637954"/>
    <lineage>
        <taxon>Eukaryota</taxon>
        <taxon>Metazoa</taxon>
        <taxon>Chordata</taxon>
        <taxon>Craniata</taxon>
        <taxon>Vertebrata</taxon>
        <taxon>Euteleostomi</taxon>
        <taxon>Actinopterygii</taxon>
        <taxon>Neopterygii</taxon>
        <taxon>Teleostei</taxon>
        <taxon>Neoteleostei</taxon>
        <taxon>Acanthomorphata</taxon>
        <taxon>Gobiaria</taxon>
        <taxon>Gobiiformes</taxon>
        <taxon>Gobioidei</taxon>
        <taxon>Gobiidae</taxon>
        <taxon>Gobiinae</taxon>
        <taxon>Knipowitschia</taxon>
    </lineage>
</organism>
<protein>
    <submittedName>
        <fullName evidence="2">Uncharacterized protein</fullName>
    </submittedName>
</protein>
<feature type="compositionally biased region" description="Basic and acidic residues" evidence="1">
    <location>
        <begin position="33"/>
        <end position="49"/>
    </location>
</feature>
<dbReference type="EMBL" id="OZ035838">
    <property type="protein sequence ID" value="CAL1583420.1"/>
    <property type="molecule type" value="Genomic_DNA"/>
</dbReference>